<evidence type="ECO:0000256" key="2">
    <source>
        <dbReference type="ARBA" id="ARBA00023125"/>
    </source>
</evidence>
<dbReference type="InterPro" id="IPR013762">
    <property type="entry name" value="Integrase-like_cat_sf"/>
</dbReference>
<dbReference type="Pfam" id="PF00589">
    <property type="entry name" value="Phage_integrase"/>
    <property type="match status" value="1"/>
</dbReference>
<dbReference type="Pfam" id="PF13102">
    <property type="entry name" value="Phage_int_SAM_5"/>
    <property type="match status" value="1"/>
</dbReference>
<dbReference type="Gene3D" id="1.10.443.10">
    <property type="entry name" value="Intergrase catalytic core"/>
    <property type="match status" value="1"/>
</dbReference>
<comment type="similarity">
    <text evidence="1">Belongs to the 'phage' integrase family.</text>
</comment>
<gene>
    <name evidence="5" type="ORF">G3567_08550</name>
</gene>
<organism evidence="5 6">
    <name type="scientific">Psychroflexus aurantiacus</name>
    <dbReference type="NCBI Taxonomy" id="2709310"/>
    <lineage>
        <taxon>Bacteria</taxon>
        <taxon>Pseudomonadati</taxon>
        <taxon>Bacteroidota</taxon>
        <taxon>Flavobacteriia</taxon>
        <taxon>Flavobacteriales</taxon>
        <taxon>Flavobacteriaceae</taxon>
        <taxon>Psychroflexus</taxon>
    </lineage>
</organism>
<dbReference type="GO" id="GO:0006310">
    <property type="term" value="P:DNA recombination"/>
    <property type="evidence" value="ECO:0007669"/>
    <property type="project" value="UniProtKB-KW"/>
</dbReference>
<sequence>MASVSYKIRERKDGSASIYLHFNYGKKKVVRYKMKISISNIKNWNKSNQRIKVNNDDREAVNKNKDLDEFKQYAEELIYQYEQNEIELDSERIKFDLSLFGKVSKRKKDKDKSTSFLKFYKWYVKYYLIHVKPGMSQSYSKESMKPIKTTIAKIEQYESIYGPLEFDDIDLLFHEQFINMLLDDGYSPNYIGNHIKNIKTIMNNAFERKYHKSLDYKTRSFTQPKGESDHIYLTHEEIEKIKNVDLSKQRNSDFLNRVRNLFLISCYSGLRVSDLLNLTADNIKTRKNDSGDEEEYFELKMIKTQSRIVIPIGSKISNVLSKYDNRIPPKVSSQKINKKIKDIAELAEVNDIVKIKSKKGREEVIERKPKHDLITIHTGRRSFCTNAYLDNVPVLAIMQATGHKSEKTFLKYIKASSKDHLNQLSKTGIF</sequence>
<keyword evidence="3" id="KW-0233">DNA recombination</keyword>
<dbReference type="EMBL" id="JAAIKD010000004">
    <property type="protein sequence ID" value="NEV94191.1"/>
    <property type="molecule type" value="Genomic_DNA"/>
</dbReference>
<dbReference type="InterPro" id="IPR010998">
    <property type="entry name" value="Integrase_recombinase_N"/>
</dbReference>
<dbReference type="PROSITE" id="PS51898">
    <property type="entry name" value="TYR_RECOMBINASE"/>
    <property type="match status" value="1"/>
</dbReference>
<evidence type="ECO:0000256" key="3">
    <source>
        <dbReference type="ARBA" id="ARBA00023172"/>
    </source>
</evidence>
<comment type="caution">
    <text evidence="5">The sequence shown here is derived from an EMBL/GenBank/DDBJ whole genome shotgun (WGS) entry which is preliminary data.</text>
</comment>
<dbReference type="PANTHER" id="PTHR30349">
    <property type="entry name" value="PHAGE INTEGRASE-RELATED"/>
    <property type="match status" value="1"/>
</dbReference>
<dbReference type="Gene3D" id="1.10.150.130">
    <property type="match status" value="1"/>
</dbReference>
<dbReference type="GO" id="GO:0003677">
    <property type="term" value="F:DNA binding"/>
    <property type="evidence" value="ECO:0007669"/>
    <property type="project" value="UniProtKB-KW"/>
</dbReference>
<dbReference type="PANTHER" id="PTHR30349:SF64">
    <property type="entry name" value="PROPHAGE INTEGRASE INTD-RELATED"/>
    <property type="match status" value="1"/>
</dbReference>
<dbReference type="InterPro" id="IPR050090">
    <property type="entry name" value="Tyrosine_recombinase_XerCD"/>
</dbReference>
<evidence type="ECO:0000259" key="4">
    <source>
        <dbReference type="PROSITE" id="PS51898"/>
    </source>
</evidence>
<dbReference type="AlphaFoldDB" id="A0A6B3R9C1"/>
<proteinExistence type="inferred from homology"/>
<dbReference type="GO" id="GO:0015074">
    <property type="term" value="P:DNA integration"/>
    <property type="evidence" value="ECO:0007669"/>
    <property type="project" value="InterPro"/>
</dbReference>
<dbReference type="SUPFAM" id="SSF56349">
    <property type="entry name" value="DNA breaking-rejoining enzymes"/>
    <property type="match status" value="1"/>
</dbReference>
<dbReference type="InterPro" id="IPR025269">
    <property type="entry name" value="SAM-like_dom"/>
</dbReference>
<dbReference type="RefSeq" id="WP_164004913.1">
    <property type="nucleotide sequence ID" value="NZ_JAAIKD010000004.1"/>
</dbReference>
<evidence type="ECO:0000313" key="5">
    <source>
        <dbReference type="EMBL" id="NEV94191.1"/>
    </source>
</evidence>
<dbReference type="InterPro" id="IPR002104">
    <property type="entry name" value="Integrase_catalytic"/>
</dbReference>
<evidence type="ECO:0000313" key="6">
    <source>
        <dbReference type="Proteomes" id="UP000478505"/>
    </source>
</evidence>
<dbReference type="InterPro" id="IPR011010">
    <property type="entry name" value="DNA_brk_join_enz"/>
</dbReference>
<accession>A0A6B3R9C1</accession>
<name>A0A6B3R9C1_9FLAO</name>
<keyword evidence="6" id="KW-1185">Reference proteome</keyword>
<dbReference type="CDD" id="cd01185">
    <property type="entry name" value="INTN1_C_like"/>
    <property type="match status" value="1"/>
</dbReference>
<dbReference type="Proteomes" id="UP000478505">
    <property type="component" value="Unassembled WGS sequence"/>
</dbReference>
<feature type="domain" description="Tyr recombinase" evidence="4">
    <location>
        <begin position="228"/>
        <end position="426"/>
    </location>
</feature>
<protein>
    <submittedName>
        <fullName evidence="5">Site-specific integrase</fullName>
    </submittedName>
</protein>
<keyword evidence="2" id="KW-0238">DNA-binding</keyword>
<evidence type="ECO:0000256" key="1">
    <source>
        <dbReference type="ARBA" id="ARBA00008857"/>
    </source>
</evidence>
<reference evidence="5 6" key="1">
    <citation type="submission" date="2020-02" db="EMBL/GenBank/DDBJ databases">
        <title>Flavobacteriaceae Psychroflexus bacterium YR1-1, complete genome.</title>
        <authorList>
            <person name="Li Y."/>
            <person name="Wu S."/>
        </authorList>
    </citation>
    <scope>NUCLEOTIDE SEQUENCE [LARGE SCALE GENOMIC DNA]</scope>
    <source>
        <strain evidence="5 6">YR1-1</strain>
    </source>
</reference>